<evidence type="ECO:0000313" key="2">
    <source>
        <dbReference type="EMBL" id="KEJ96339.1"/>
    </source>
</evidence>
<evidence type="ECO:0000313" key="3">
    <source>
        <dbReference type="Proteomes" id="UP000027746"/>
    </source>
</evidence>
<dbReference type="EMBL" id="JAMD01000003">
    <property type="protein sequence ID" value="KEJ96339.1"/>
    <property type="molecule type" value="Genomic_DNA"/>
</dbReference>
<comment type="caution">
    <text evidence="2">The sequence shown here is derived from an EMBL/GenBank/DDBJ whole genome shotgun (WGS) entry which is preliminary data.</text>
</comment>
<dbReference type="AlphaFoldDB" id="A0A073J2W9"/>
<accession>A0A073J2W9</accession>
<dbReference type="InterPro" id="IPR011105">
    <property type="entry name" value="Cell_wall_hydrolase_SleB"/>
</dbReference>
<gene>
    <name evidence="2" type="ORF">SUH3_13330</name>
</gene>
<name>A0A073J2W9_9RHOB</name>
<feature type="domain" description="Cell wall hydrolase SleB" evidence="1">
    <location>
        <begin position="9"/>
        <end position="106"/>
    </location>
</feature>
<dbReference type="Pfam" id="PF07486">
    <property type="entry name" value="Hydrolase_2"/>
    <property type="match status" value="1"/>
</dbReference>
<proteinExistence type="predicted"/>
<organism evidence="2 3">
    <name type="scientific">Pseudosulfitobacter pseudonitzschiae</name>
    <dbReference type="NCBI Taxonomy" id="1402135"/>
    <lineage>
        <taxon>Bacteria</taxon>
        <taxon>Pseudomonadati</taxon>
        <taxon>Pseudomonadota</taxon>
        <taxon>Alphaproteobacteria</taxon>
        <taxon>Rhodobacterales</taxon>
        <taxon>Roseobacteraceae</taxon>
        <taxon>Pseudosulfitobacter</taxon>
    </lineage>
</organism>
<dbReference type="OrthoDB" id="8433080at2"/>
<reference evidence="2 3" key="1">
    <citation type="submission" date="2014-01" db="EMBL/GenBank/DDBJ databases">
        <title>Sulfitobacter sp. H3 (MCCC 1A00686) Genome Sequencing.</title>
        <authorList>
            <person name="Lai Q."/>
            <person name="Hong Z."/>
        </authorList>
    </citation>
    <scope>NUCLEOTIDE SEQUENCE [LARGE SCALE GENOMIC DNA]</scope>
    <source>
        <strain evidence="2 3">H3</strain>
    </source>
</reference>
<keyword evidence="2" id="KW-0378">Hydrolase</keyword>
<dbReference type="InterPro" id="IPR042047">
    <property type="entry name" value="SleB_dom1"/>
</dbReference>
<evidence type="ECO:0000259" key="1">
    <source>
        <dbReference type="Pfam" id="PF07486"/>
    </source>
</evidence>
<protein>
    <submittedName>
        <fullName evidence="2">Cell wall hydrolase</fullName>
    </submittedName>
</protein>
<sequence length="125" mass="13754">MYFESHRSSRDGMIAVGTVVMNRVGSDAFPNTVCGVVGQPNQFAPGVMTKTMSGPSATLAREAALSVYAGERHPKIERAKFFHAAWYQTSYNNMHYVVTTGGNAFYEKRRPEDVTSPFPLPAFQG</sequence>
<dbReference type="GO" id="GO:0016787">
    <property type="term" value="F:hydrolase activity"/>
    <property type="evidence" value="ECO:0007669"/>
    <property type="project" value="UniProtKB-KW"/>
</dbReference>
<dbReference type="Gene3D" id="1.10.10.2520">
    <property type="entry name" value="Cell wall hydrolase SleB, domain 1"/>
    <property type="match status" value="1"/>
</dbReference>
<dbReference type="Proteomes" id="UP000027746">
    <property type="component" value="Unassembled WGS sequence"/>
</dbReference>
<keyword evidence="3" id="KW-1185">Reference proteome</keyword>